<dbReference type="Proteomes" id="UP000316199">
    <property type="component" value="Unassembled WGS sequence"/>
</dbReference>
<evidence type="ECO:0000313" key="2">
    <source>
        <dbReference type="EMBL" id="RZO77749.1"/>
    </source>
</evidence>
<protein>
    <submittedName>
        <fullName evidence="2">Uncharacterized protein</fullName>
    </submittedName>
</protein>
<reference evidence="2 3" key="1">
    <citation type="submission" date="2019-02" db="EMBL/GenBank/DDBJ databases">
        <title>Prokaryotic population dynamics and viral predation in marine succession experiment using metagenomics: the confinement effect.</title>
        <authorList>
            <person name="Haro-Moreno J.M."/>
            <person name="Rodriguez-Valera F."/>
            <person name="Lopez-Perez M."/>
        </authorList>
    </citation>
    <scope>NUCLEOTIDE SEQUENCE [LARGE SCALE GENOMIC DNA]</scope>
    <source>
        <strain evidence="2">MED-G157</strain>
    </source>
</reference>
<evidence type="ECO:0000313" key="3">
    <source>
        <dbReference type="Proteomes" id="UP000316199"/>
    </source>
</evidence>
<comment type="caution">
    <text evidence="2">The sequence shown here is derived from an EMBL/GenBank/DDBJ whole genome shotgun (WGS) entry which is preliminary data.</text>
</comment>
<keyword evidence="1" id="KW-1133">Transmembrane helix</keyword>
<feature type="transmembrane region" description="Helical" evidence="1">
    <location>
        <begin position="12"/>
        <end position="33"/>
    </location>
</feature>
<accession>A0A520S5S5</accession>
<dbReference type="EMBL" id="SHAG01000001">
    <property type="protein sequence ID" value="RZO77749.1"/>
    <property type="molecule type" value="Genomic_DNA"/>
</dbReference>
<proteinExistence type="predicted"/>
<sequence length="185" mass="20964">MVTTFDKGRKELAAIIAIAVLPFLIGAFLFTSFPREDMPDQTVREGIEITQEITISSLIGDGKWRLIHLVEDVCDEQCREALFLTRQTRKALSKHAGELRRVALTAGDLRPNFLEFLAQEHRALSLVSDDEIFAKLMVLVPDGIEANFVFLVDPIGKVVMFFPFEKLGKPLLRDLRYILRSSRMG</sequence>
<dbReference type="AlphaFoldDB" id="A0A520S5S5"/>
<organism evidence="2 3">
    <name type="scientific">OM182 bacterium</name>
    <dbReference type="NCBI Taxonomy" id="2510334"/>
    <lineage>
        <taxon>Bacteria</taxon>
        <taxon>Pseudomonadati</taxon>
        <taxon>Pseudomonadota</taxon>
        <taxon>Gammaproteobacteria</taxon>
        <taxon>OMG group</taxon>
        <taxon>OM182 clade</taxon>
    </lineage>
</organism>
<gene>
    <name evidence="2" type="ORF">EVA68_00550</name>
</gene>
<keyword evidence="1" id="KW-0812">Transmembrane</keyword>
<name>A0A520S5S5_9GAMM</name>
<evidence type="ECO:0000256" key="1">
    <source>
        <dbReference type="SAM" id="Phobius"/>
    </source>
</evidence>
<keyword evidence="1" id="KW-0472">Membrane</keyword>